<evidence type="ECO:0000259" key="3">
    <source>
        <dbReference type="PROSITE" id="PS50106"/>
    </source>
</evidence>
<keyword evidence="2" id="KW-0378">Hydrolase</keyword>
<dbReference type="PRINTS" id="PR00834">
    <property type="entry name" value="PROTEASES2C"/>
</dbReference>
<sequence length="363" mass="37744">PLSATTEQGSRELAAPAVFGEKLRRDLTAPLVRLTPPSFAPLVRRVVPSVVNIAVTEQDDDADSAKTPKIPPALKGTPFEKQFRERMKQDTDEVVGAGSGFIIDPSGIIVTNNHVVGNAERIVVSLADGTRLDATMVGSDDLTDIAVIRVHPKKPLPAVRWGDSRALQVGDWVLAAGNPFGLGSSVTAGILSARGRDIGAGPFDDFLQLDAPINPGNSGGPSFDMRGDVVALNTAIVSPTGGSVGLGFAIPSEIVAPIVAQLRLKGHIDRGWLGVTLDDPSSDDDPGVDIVSVDRDGPAAHAGLHVGDVVLAVNGTKVDTARSVIRAVAAIAPGSPISLRVSHHGHASDVPVIVGRRPEDRTD</sequence>
<dbReference type="Gene3D" id="2.30.42.10">
    <property type="match status" value="1"/>
</dbReference>
<name>A0A850NVP3_9PROT</name>
<dbReference type="SUPFAM" id="SSF50156">
    <property type="entry name" value="PDZ domain-like"/>
    <property type="match status" value="1"/>
</dbReference>
<evidence type="ECO:0000256" key="1">
    <source>
        <dbReference type="ARBA" id="ARBA00022670"/>
    </source>
</evidence>
<reference evidence="4 5" key="1">
    <citation type="submission" date="2020-06" db="EMBL/GenBank/DDBJ databases">
        <title>Description of novel acetic acid bacteria.</title>
        <authorList>
            <person name="Sombolestani A."/>
        </authorList>
    </citation>
    <scope>NUCLEOTIDE SEQUENCE [LARGE SCALE GENOMIC DNA]</scope>
    <source>
        <strain evidence="4 5">LMG 26838</strain>
    </source>
</reference>
<keyword evidence="1" id="KW-0645">Protease</keyword>
<dbReference type="Pfam" id="PF13180">
    <property type="entry name" value="PDZ_2"/>
    <property type="match status" value="1"/>
</dbReference>
<proteinExistence type="predicted"/>
<protein>
    <submittedName>
        <fullName evidence="4">Trypsin-like peptidase domain-containing protein</fullName>
    </submittedName>
</protein>
<dbReference type="Gene3D" id="2.40.10.120">
    <property type="match status" value="1"/>
</dbReference>
<evidence type="ECO:0000313" key="4">
    <source>
        <dbReference type="EMBL" id="NVN31542.1"/>
    </source>
</evidence>
<dbReference type="Proteomes" id="UP000565205">
    <property type="component" value="Unassembled WGS sequence"/>
</dbReference>
<gene>
    <name evidence="4" type="ORF">HUK83_14535</name>
</gene>
<evidence type="ECO:0000313" key="5">
    <source>
        <dbReference type="Proteomes" id="UP000565205"/>
    </source>
</evidence>
<feature type="domain" description="PDZ" evidence="3">
    <location>
        <begin position="269"/>
        <end position="326"/>
    </location>
</feature>
<dbReference type="InterPro" id="IPR009003">
    <property type="entry name" value="Peptidase_S1_PA"/>
</dbReference>
<dbReference type="PANTHER" id="PTHR43343:SF3">
    <property type="entry name" value="PROTEASE DO-LIKE 8, CHLOROPLASTIC"/>
    <property type="match status" value="1"/>
</dbReference>
<dbReference type="GO" id="GO:0004252">
    <property type="term" value="F:serine-type endopeptidase activity"/>
    <property type="evidence" value="ECO:0007669"/>
    <property type="project" value="InterPro"/>
</dbReference>
<dbReference type="AlphaFoldDB" id="A0A850NVP3"/>
<feature type="non-terminal residue" evidence="4">
    <location>
        <position position="1"/>
    </location>
</feature>
<organism evidence="4 5">
    <name type="scientific">Endobacter medicaginis</name>
    <dbReference type="NCBI Taxonomy" id="1181271"/>
    <lineage>
        <taxon>Bacteria</taxon>
        <taxon>Pseudomonadati</taxon>
        <taxon>Pseudomonadota</taxon>
        <taxon>Alphaproteobacteria</taxon>
        <taxon>Acetobacterales</taxon>
        <taxon>Acetobacteraceae</taxon>
        <taxon>Endobacter</taxon>
    </lineage>
</organism>
<comment type="caution">
    <text evidence="4">The sequence shown here is derived from an EMBL/GenBank/DDBJ whole genome shotgun (WGS) entry which is preliminary data.</text>
</comment>
<accession>A0A850NVP3</accession>
<evidence type="ECO:0000256" key="2">
    <source>
        <dbReference type="ARBA" id="ARBA00022801"/>
    </source>
</evidence>
<dbReference type="InterPro" id="IPR001478">
    <property type="entry name" value="PDZ"/>
</dbReference>
<dbReference type="SMART" id="SM00228">
    <property type="entry name" value="PDZ"/>
    <property type="match status" value="1"/>
</dbReference>
<dbReference type="InterPro" id="IPR001940">
    <property type="entry name" value="Peptidase_S1C"/>
</dbReference>
<dbReference type="PANTHER" id="PTHR43343">
    <property type="entry name" value="PEPTIDASE S12"/>
    <property type="match status" value="1"/>
</dbReference>
<dbReference type="InterPro" id="IPR036034">
    <property type="entry name" value="PDZ_sf"/>
</dbReference>
<dbReference type="InterPro" id="IPR051201">
    <property type="entry name" value="Chloro_Bact_Ser_Proteases"/>
</dbReference>
<dbReference type="EMBL" id="JABXXQ010000407">
    <property type="protein sequence ID" value="NVN31542.1"/>
    <property type="molecule type" value="Genomic_DNA"/>
</dbReference>
<dbReference type="SUPFAM" id="SSF50494">
    <property type="entry name" value="Trypsin-like serine proteases"/>
    <property type="match status" value="1"/>
</dbReference>
<dbReference type="PROSITE" id="PS50106">
    <property type="entry name" value="PDZ"/>
    <property type="match status" value="1"/>
</dbReference>
<dbReference type="GO" id="GO:0006508">
    <property type="term" value="P:proteolysis"/>
    <property type="evidence" value="ECO:0007669"/>
    <property type="project" value="UniProtKB-KW"/>
</dbReference>
<dbReference type="Pfam" id="PF13365">
    <property type="entry name" value="Trypsin_2"/>
    <property type="match status" value="1"/>
</dbReference>